<reference evidence="1 2" key="1">
    <citation type="submission" date="2020-02" db="EMBL/GenBank/DDBJ databases">
        <title>Whole genome sequence of Haloferax alexandrinus pws1.</title>
        <authorList>
            <person name="Verma D.K."/>
            <person name="Gopal K."/>
            <person name="Prasad E.S."/>
        </authorList>
    </citation>
    <scope>NUCLEOTIDE SEQUENCE [LARGE SCALE GENOMIC DNA]</scope>
    <source>
        <strain evidence="2">wsp1</strain>
    </source>
</reference>
<evidence type="ECO:0008006" key="3">
    <source>
        <dbReference type="Google" id="ProtNLM"/>
    </source>
</evidence>
<dbReference type="RefSeq" id="WP_163489328.1">
    <property type="nucleotide sequence ID" value="NZ_CP048738.1"/>
</dbReference>
<dbReference type="AlphaFoldDB" id="A0A6C0V1C3"/>
<organism evidence="1 2">
    <name type="scientific">Haloferax volcanii</name>
    <name type="common">Halobacterium volcanii</name>
    <dbReference type="NCBI Taxonomy" id="2246"/>
    <lineage>
        <taxon>Archaea</taxon>
        <taxon>Methanobacteriati</taxon>
        <taxon>Methanobacteriota</taxon>
        <taxon>Stenosarchaea group</taxon>
        <taxon>Halobacteria</taxon>
        <taxon>Halobacteriales</taxon>
        <taxon>Haloferacaceae</taxon>
        <taxon>Haloferax</taxon>
    </lineage>
</organism>
<name>A0A6C0V1C3_HALVO</name>
<protein>
    <recommendedName>
        <fullName evidence="3">SWIM-type domain-containing protein</fullName>
    </recommendedName>
</protein>
<gene>
    <name evidence="1" type="ORF">G3A49_13310</name>
</gene>
<proteinExistence type="predicted"/>
<dbReference type="KEGG" id="hale:G3A49_13310"/>
<dbReference type="Proteomes" id="UP000465667">
    <property type="component" value="Chromosome"/>
</dbReference>
<dbReference type="EMBL" id="CP048738">
    <property type="protein sequence ID" value="QIB79058.1"/>
    <property type="molecule type" value="Genomic_DNA"/>
</dbReference>
<dbReference type="GeneID" id="44084405"/>
<evidence type="ECO:0000313" key="2">
    <source>
        <dbReference type="Proteomes" id="UP000465667"/>
    </source>
</evidence>
<accession>A0A6C0V1C3</accession>
<evidence type="ECO:0000313" key="1">
    <source>
        <dbReference type="EMBL" id="QIB79058.1"/>
    </source>
</evidence>
<sequence>MAVDSQLETRLESATGMMKVEYTAPGMATVYSYQSDSEYPVDLLNWVCPCQDPCDDCRHLLRAAMELDPDEMSVLLTNDPNELSPGDEDGELQTDGGECDCPCCTSDIGLPCFDAY</sequence>